<dbReference type="EMBL" id="FWWW01000075">
    <property type="protein sequence ID" value="SMB97355.1"/>
    <property type="molecule type" value="Genomic_DNA"/>
</dbReference>
<dbReference type="STRING" id="645990.SAMN00120144_0386"/>
<proteinExistence type="predicted"/>
<sequence>MVENNKKWHQIRLRLAEFSLHFHPQKTIEFLDACRASRSLRQLLPYISLGRLGLECYDANERGQSDEFVCLYFHQDQYTVSSYDNTEKRYFDNPQAAIDFVEQSLAKENPFAKSASVEV</sequence>
<keyword evidence="2" id="KW-1185">Reference proteome</keyword>
<dbReference type="AlphaFoldDB" id="A0A1W1VVE8"/>
<evidence type="ECO:0000313" key="2">
    <source>
        <dbReference type="Proteomes" id="UP000192266"/>
    </source>
</evidence>
<dbReference type="Proteomes" id="UP000192266">
    <property type="component" value="Unassembled WGS sequence"/>
</dbReference>
<protein>
    <submittedName>
        <fullName evidence="1">Uncharacterized protein</fullName>
    </submittedName>
</protein>
<reference evidence="1 2" key="1">
    <citation type="submission" date="2017-04" db="EMBL/GenBank/DDBJ databases">
        <authorList>
            <person name="Afonso C.L."/>
            <person name="Miller P.J."/>
            <person name="Scott M.A."/>
            <person name="Spackman E."/>
            <person name="Goraichik I."/>
            <person name="Dimitrov K.M."/>
            <person name="Suarez D.L."/>
            <person name="Swayne D.E."/>
        </authorList>
    </citation>
    <scope>NUCLEOTIDE SEQUENCE [LARGE SCALE GENOMIC DNA]</scope>
    <source>
        <strain evidence="1 2">DSM 11622</strain>
    </source>
</reference>
<dbReference type="OrthoDB" id="9895355at2"/>
<evidence type="ECO:0000313" key="1">
    <source>
        <dbReference type="EMBL" id="SMB97355.1"/>
    </source>
</evidence>
<organism evidence="1 2">
    <name type="scientific">Hymenobacter roseosalivarius DSM 11622</name>
    <dbReference type="NCBI Taxonomy" id="645990"/>
    <lineage>
        <taxon>Bacteria</taxon>
        <taxon>Pseudomonadati</taxon>
        <taxon>Bacteroidota</taxon>
        <taxon>Cytophagia</taxon>
        <taxon>Cytophagales</taxon>
        <taxon>Hymenobacteraceae</taxon>
        <taxon>Hymenobacter</taxon>
    </lineage>
</organism>
<gene>
    <name evidence="1" type="ORF">SAMN00120144_0386</name>
</gene>
<dbReference type="RefSeq" id="WP_084446493.1">
    <property type="nucleotide sequence ID" value="NZ_FWWW01000075.1"/>
</dbReference>
<accession>A0A1W1VVE8</accession>
<name>A0A1W1VVE8_9BACT</name>